<dbReference type="GO" id="GO:0005886">
    <property type="term" value="C:plasma membrane"/>
    <property type="evidence" value="ECO:0007669"/>
    <property type="project" value="UniProtKB-SubCell"/>
</dbReference>
<name>A0AAX3NG91_BIFBR</name>
<evidence type="ECO:0000256" key="3">
    <source>
        <dbReference type="ARBA" id="ARBA00022692"/>
    </source>
</evidence>
<evidence type="ECO:0000259" key="8">
    <source>
        <dbReference type="Pfam" id="PF04024"/>
    </source>
</evidence>
<feature type="transmembrane region" description="Helical" evidence="7">
    <location>
        <begin position="101"/>
        <end position="134"/>
    </location>
</feature>
<feature type="transmembrane region" description="Helical" evidence="7">
    <location>
        <begin position="312"/>
        <end position="336"/>
    </location>
</feature>
<keyword evidence="5 7" id="KW-0472">Membrane</keyword>
<dbReference type="InterPro" id="IPR052027">
    <property type="entry name" value="PspC"/>
</dbReference>
<dbReference type="PANTHER" id="PTHR33885">
    <property type="entry name" value="PHAGE SHOCK PROTEIN C"/>
    <property type="match status" value="1"/>
</dbReference>
<feature type="transmembrane region" description="Helical" evidence="7">
    <location>
        <begin position="58"/>
        <end position="81"/>
    </location>
</feature>
<keyword evidence="2" id="KW-1003">Cell membrane</keyword>
<dbReference type="EMBL" id="CP118083">
    <property type="protein sequence ID" value="WEB54486.1"/>
    <property type="molecule type" value="Genomic_DNA"/>
</dbReference>
<evidence type="ECO:0000256" key="1">
    <source>
        <dbReference type="ARBA" id="ARBA00004162"/>
    </source>
</evidence>
<reference evidence="9" key="1">
    <citation type="submission" date="2023-02" db="EMBL/GenBank/DDBJ databases">
        <authorList>
            <person name="Whidbey C."/>
        </authorList>
    </citation>
    <scope>NUCLEOTIDE SEQUENCE</scope>
    <source>
        <strain evidence="9">VSI11</strain>
    </source>
</reference>
<dbReference type="Proteomes" id="UP001219009">
    <property type="component" value="Chromosome"/>
</dbReference>
<dbReference type="InterPro" id="IPR007168">
    <property type="entry name" value="Phageshock_PspC_N"/>
</dbReference>
<evidence type="ECO:0000256" key="6">
    <source>
        <dbReference type="SAM" id="MobiDB-lite"/>
    </source>
</evidence>
<accession>A0AAX3NG91</accession>
<feature type="compositionally biased region" description="Low complexity" evidence="6">
    <location>
        <begin position="162"/>
        <end position="174"/>
    </location>
</feature>
<evidence type="ECO:0000313" key="9">
    <source>
        <dbReference type="EMBL" id="WEB54486.1"/>
    </source>
</evidence>
<dbReference type="AlphaFoldDB" id="A0AAX3NG91"/>
<feature type="transmembrane region" description="Helical" evidence="7">
    <location>
        <begin position="251"/>
        <end position="272"/>
    </location>
</feature>
<feature type="transmembrane region" description="Helical" evidence="7">
    <location>
        <begin position="284"/>
        <end position="305"/>
    </location>
</feature>
<feature type="region of interest" description="Disordered" evidence="6">
    <location>
        <begin position="150"/>
        <end position="187"/>
    </location>
</feature>
<dbReference type="PANTHER" id="PTHR33885:SF3">
    <property type="entry name" value="PHAGE SHOCK PROTEIN C"/>
    <property type="match status" value="1"/>
</dbReference>
<protein>
    <submittedName>
        <fullName evidence="9">PspC domain-containing protein</fullName>
    </submittedName>
</protein>
<evidence type="ECO:0000256" key="2">
    <source>
        <dbReference type="ARBA" id="ARBA00022475"/>
    </source>
</evidence>
<feature type="domain" description="Phage shock protein PspC N-terminal" evidence="8">
    <location>
        <begin position="30"/>
        <end position="83"/>
    </location>
</feature>
<evidence type="ECO:0000313" key="10">
    <source>
        <dbReference type="Proteomes" id="UP001219009"/>
    </source>
</evidence>
<keyword evidence="4 7" id="KW-1133">Transmembrane helix</keyword>
<gene>
    <name evidence="9" type="ORF">PUW55_09920</name>
</gene>
<sequence>MSSPHMNSYQQPQPGKAPRRFFTWVRSSGLIRGNDRWIGGVCSGIAQRLGWSPTLVRALMIVATLFFGFGAALYAMGWFLIPDVRSGQILAEDLIEGQWDWNCLGCFLFMAVAVLIPGAGWVCIALAALVLWLIAQSGVRQQEGYGFGYHGGQSTAPPNNPNGPNNPNNLAPNPSMQPSATMPPYVSQPVSQSVPYVSQPVPQAGQRPYNPTSSSAAMPVDGIPAGKYAMPNPVAAAAPRSSTRRKPAGPVVVLSVLGLSFISFAAVMAVIWEYDMDVSGIVRVGTIWISAVCVVMGLIVIVLGFRGRRAGGLIPLGLIAGACAMCMIIASGTYAIRHYDATHTNISYTDITLSSAGGHASVDAYGMNQVQVNDQFYADSSQRTFDKLVRGVWFSGDDYDSSQAVLDLSDWESSHAPHKLELSNGNTSISNCPAGTITISAVQAQVHIILPDGCSYGIGSAWRGYTYSNSMGGKYAVIYDTVDLIGFSDTDQGYSIDSYDTNYAWMTDDSKMPANGPELLVDIPFSAGARVNMIYISDWEGSTYMQFRNNFDTTNGYTEDSGKAE</sequence>
<evidence type="ECO:0000256" key="5">
    <source>
        <dbReference type="ARBA" id="ARBA00023136"/>
    </source>
</evidence>
<comment type="subcellular location">
    <subcellularLocation>
        <location evidence="1">Cell membrane</location>
        <topology evidence="1">Single-pass membrane protein</topology>
    </subcellularLocation>
</comment>
<dbReference type="Pfam" id="PF04024">
    <property type="entry name" value="PspC"/>
    <property type="match status" value="1"/>
</dbReference>
<proteinExistence type="predicted"/>
<organism evidence="9 10">
    <name type="scientific">Bifidobacterium breve</name>
    <dbReference type="NCBI Taxonomy" id="1685"/>
    <lineage>
        <taxon>Bacteria</taxon>
        <taxon>Bacillati</taxon>
        <taxon>Actinomycetota</taxon>
        <taxon>Actinomycetes</taxon>
        <taxon>Bifidobacteriales</taxon>
        <taxon>Bifidobacteriaceae</taxon>
        <taxon>Bifidobacterium</taxon>
    </lineage>
</organism>
<keyword evidence="3 7" id="KW-0812">Transmembrane</keyword>
<evidence type="ECO:0000256" key="4">
    <source>
        <dbReference type="ARBA" id="ARBA00022989"/>
    </source>
</evidence>
<evidence type="ECO:0000256" key="7">
    <source>
        <dbReference type="SAM" id="Phobius"/>
    </source>
</evidence>